<evidence type="ECO:0000313" key="1">
    <source>
        <dbReference type="EMBL" id="RDX65297.1"/>
    </source>
</evidence>
<gene>
    <name evidence="1" type="ORF">CR513_56059</name>
</gene>
<proteinExistence type="predicted"/>
<dbReference type="Proteomes" id="UP000257109">
    <property type="component" value="Unassembled WGS sequence"/>
</dbReference>
<keyword evidence="2" id="KW-1185">Reference proteome</keyword>
<name>A0A371EGY3_MUCPR</name>
<accession>A0A371EGY3</accession>
<reference evidence="1" key="1">
    <citation type="submission" date="2018-05" db="EMBL/GenBank/DDBJ databases">
        <title>Draft genome of Mucuna pruriens seed.</title>
        <authorList>
            <person name="Nnadi N.E."/>
            <person name="Vos R."/>
            <person name="Hasami M.H."/>
            <person name="Devisetty U.K."/>
            <person name="Aguiy J.C."/>
        </authorList>
    </citation>
    <scope>NUCLEOTIDE SEQUENCE [LARGE SCALE GENOMIC DNA]</scope>
    <source>
        <strain evidence="1">JCA_2017</strain>
    </source>
</reference>
<feature type="non-terminal residue" evidence="1">
    <location>
        <position position="1"/>
    </location>
</feature>
<sequence length="72" mass="8129">MVLNFVEVNLISFVRNMGSMKIKLLGTHLSKMCMLSNVGLPKLFWGEVAHTTCYLINRSQSIALGFKTPREL</sequence>
<dbReference type="AlphaFoldDB" id="A0A371EGY3"/>
<evidence type="ECO:0000313" key="2">
    <source>
        <dbReference type="Proteomes" id="UP000257109"/>
    </source>
</evidence>
<protein>
    <recommendedName>
        <fullName evidence="3">Copia protein</fullName>
    </recommendedName>
</protein>
<organism evidence="1 2">
    <name type="scientific">Mucuna pruriens</name>
    <name type="common">Velvet bean</name>
    <name type="synonym">Dolichos pruriens</name>
    <dbReference type="NCBI Taxonomy" id="157652"/>
    <lineage>
        <taxon>Eukaryota</taxon>
        <taxon>Viridiplantae</taxon>
        <taxon>Streptophyta</taxon>
        <taxon>Embryophyta</taxon>
        <taxon>Tracheophyta</taxon>
        <taxon>Spermatophyta</taxon>
        <taxon>Magnoliopsida</taxon>
        <taxon>eudicotyledons</taxon>
        <taxon>Gunneridae</taxon>
        <taxon>Pentapetalae</taxon>
        <taxon>rosids</taxon>
        <taxon>fabids</taxon>
        <taxon>Fabales</taxon>
        <taxon>Fabaceae</taxon>
        <taxon>Papilionoideae</taxon>
        <taxon>50 kb inversion clade</taxon>
        <taxon>NPAAA clade</taxon>
        <taxon>indigoferoid/millettioid clade</taxon>
        <taxon>Phaseoleae</taxon>
        <taxon>Mucuna</taxon>
    </lineage>
</organism>
<dbReference type="EMBL" id="QJKJ01013984">
    <property type="protein sequence ID" value="RDX65297.1"/>
    <property type="molecule type" value="Genomic_DNA"/>
</dbReference>
<comment type="caution">
    <text evidence="1">The sequence shown here is derived from an EMBL/GenBank/DDBJ whole genome shotgun (WGS) entry which is preliminary data.</text>
</comment>
<evidence type="ECO:0008006" key="3">
    <source>
        <dbReference type="Google" id="ProtNLM"/>
    </source>
</evidence>